<protein>
    <submittedName>
        <fullName evidence="6">Restriction endonuclease subunit S</fullName>
        <ecNumber evidence="6">3.1.21.-</ecNumber>
    </submittedName>
</protein>
<keyword evidence="3" id="KW-0238">DNA-binding</keyword>
<gene>
    <name evidence="6" type="ORF">NX722_18025</name>
</gene>
<evidence type="ECO:0000259" key="5">
    <source>
        <dbReference type="Pfam" id="PF01420"/>
    </source>
</evidence>
<reference evidence="6 7" key="1">
    <citation type="submission" date="2022-10" db="EMBL/GenBank/DDBJ databases">
        <title>High-quality genome sequences of two octocoral-associated bacteria, Endozoicomonas euniceicola EF212 and Endozoicomonas gorgoniicola PS125.</title>
        <authorList>
            <person name="Chiou Y.-J."/>
            <person name="Chen Y.-H."/>
        </authorList>
    </citation>
    <scope>NUCLEOTIDE SEQUENCE [LARGE SCALE GENOMIC DNA]</scope>
    <source>
        <strain evidence="6 7">PS125</strain>
    </source>
</reference>
<keyword evidence="6" id="KW-0540">Nuclease</keyword>
<feature type="region of interest" description="Disordered" evidence="4">
    <location>
        <begin position="1"/>
        <end position="23"/>
    </location>
</feature>
<dbReference type="Proteomes" id="UP001209854">
    <property type="component" value="Unassembled WGS sequence"/>
</dbReference>
<dbReference type="InterPro" id="IPR052021">
    <property type="entry name" value="Type-I_RS_S_subunit"/>
</dbReference>
<comment type="similarity">
    <text evidence="1">Belongs to the type-I restriction system S methylase family.</text>
</comment>
<keyword evidence="6" id="KW-0255">Endonuclease</keyword>
<dbReference type="EMBL" id="JAPFCC010000001">
    <property type="protein sequence ID" value="MCW7554486.1"/>
    <property type="molecule type" value="Genomic_DNA"/>
</dbReference>
<dbReference type="Gene3D" id="1.10.287.1120">
    <property type="entry name" value="Bipartite methylase S protein"/>
    <property type="match status" value="1"/>
</dbReference>
<keyword evidence="6" id="KW-0378">Hydrolase</keyword>
<dbReference type="EC" id="3.1.21.-" evidence="6"/>
<dbReference type="Gene3D" id="3.90.220.20">
    <property type="entry name" value="DNA methylase specificity domains"/>
    <property type="match status" value="1"/>
</dbReference>
<keyword evidence="7" id="KW-1185">Reference proteome</keyword>
<evidence type="ECO:0000313" key="7">
    <source>
        <dbReference type="Proteomes" id="UP001209854"/>
    </source>
</evidence>
<proteinExistence type="inferred from homology"/>
<accession>A0ABT3MYN4</accession>
<feature type="domain" description="Type I restriction modification DNA specificity" evidence="5">
    <location>
        <begin position="33"/>
        <end position="185"/>
    </location>
</feature>
<dbReference type="InterPro" id="IPR000055">
    <property type="entry name" value="Restrct_endonuc_typeI_TRD"/>
</dbReference>
<evidence type="ECO:0000256" key="4">
    <source>
        <dbReference type="SAM" id="MobiDB-lite"/>
    </source>
</evidence>
<dbReference type="GO" id="GO:0004519">
    <property type="term" value="F:endonuclease activity"/>
    <property type="evidence" value="ECO:0007669"/>
    <property type="project" value="UniProtKB-KW"/>
</dbReference>
<name>A0ABT3MYN4_9GAMM</name>
<dbReference type="SUPFAM" id="SSF116734">
    <property type="entry name" value="DNA methylase specificity domain"/>
    <property type="match status" value="1"/>
</dbReference>
<comment type="caution">
    <text evidence="6">The sequence shown here is derived from an EMBL/GenBank/DDBJ whole genome shotgun (WGS) entry which is preliminary data.</text>
</comment>
<dbReference type="InterPro" id="IPR044946">
    <property type="entry name" value="Restrct_endonuc_typeI_TRD_sf"/>
</dbReference>
<dbReference type="PANTHER" id="PTHR30408:SF12">
    <property type="entry name" value="TYPE I RESTRICTION ENZYME MJAVIII SPECIFICITY SUBUNIT"/>
    <property type="match status" value="1"/>
</dbReference>
<keyword evidence="2" id="KW-0680">Restriction system</keyword>
<dbReference type="Pfam" id="PF01420">
    <property type="entry name" value="Methylase_S"/>
    <property type="match status" value="1"/>
</dbReference>
<organism evidence="6 7">
    <name type="scientific">Endozoicomonas gorgoniicola</name>
    <dbReference type="NCBI Taxonomy" id="1234144"/>
    <lineage>
        <taxon>Bacteria</taxon>
        <taxon>Pseudomonadati</taxon>
        <taxon>Pseudomonadota</taxon>
        <taxon>Gammaproteobacteria</taxon>
        <taxon>Oceanospirillales</taxon>
        <taxon>Endozoicomonadaceae</taxon>
        <taxon>Endozoicomonas</taxon>
    </lineage>
</organism>
<evidence type="ECO:0000256" key="2">
    <source>
        <dbReference type="ARBA" id="ARBA00022747"/>
    </source>
</evidence>
<dbReference type="PANTHER" id="PTHR30408">
    <property type="entry name" value="TYPE-1 RESTRICTION ENZYME ECOKI SPECIFICITY PROTEIN"/>
    <property type="match status" value="1"/>
</dbReference>
<dbReference type="GO" id="GO:0016787">
    <property type="term" value="F:hydrolase activity"/>
    <property type="evidence" value="ECO:0007669"/>
    <property type="project" value="UniProtKB-KW"/>
</dbReference>
<sequence length="211" mass="23752">MQKLFSEGVGSQDANGQWQPHTGFKDSELGRIPAGWEVMQLGDAALLQRGFDLPSQDRIKGEVPIISSSGVAGYHNEYQVKGPGVVTGRYGTIGEVFYVEPNHWPLNTSLWVKDFHGNYELFVYYLLKTIDFKKFSEKTGVPGVNRNDLHKLKIALPPVLEQKEISKILQAVETKLNHLTTQKSQTQQLKKGLMQKLLTGQIRVKPEPQDH</sequence>
<dbReference type="RefSeq" id="WP_262564239.1">
    <property type="nucleotide sequence ID" value="NZ_JAPFCC010000001.1"/>
</dbReference>
<dbReference type="CDD" id="cd17267">
    <property type="entry name" value="RMtype1_S_EcoAO83I-TRD1-CR1_like"/>
    <property type="match status" value="1"/>
</dbReference>
<evidence type="ECO:0000256" key="1">
    <source>
        <dbReference type="ARBA" id="ARBA00010923"/>
    </source>
</evidence>
<evidence type="ECO:0000256" key="3">
    <source>
        <dbReference type="ARBA" id="ARBA00023125"/>
    </source>
</evidence>
<evidence type="ECO:0000313" key="6">
    <source>
        <dbReference type="EMBL" id="MCW7554486.1"/>
    </source>
</evidence>